<organism evidence="1 2">
    <name type="scientific">Formimonas warabiya</name>
    <dbReference type="NCBI Taxonomy" id="1761012"/>
    <lineage>
        <taxon>Bacteria</taxon>
        <taxon>Bacillati</taxon>
        <taxon>Bacillota</taxon>
        <taxon>Clostridia</taxon>
        <taxon>Eubacteriales</taxon>
        <taxon>Peptococcaceae</taxon>
        <taxon>Candidatus Formimonas</taxon>
    </lineage>
</organism>
<dbReference type="KEGG" id="fwa:DCMF_05365"/>
<dbReference type="Proteomes" id="UP000323521">
    <property type="component" value="Chromosome"/>
</dbReference>
<reference evidence="1 2" key="1">
    <citation type="submission" date="2016-10" db="EMBL/GenBank/DDBJ databases">
        <title>Complete Genome Sequence of Peptococcaceae strain DCMF.</title>
        <authorList>
            <person name="Edwards R.J."/>
            <person name="Holland S.I."/>
            <person name="Deshpande N.P."/>
            <person name="Wong Y.K."/>
            <person name="Ertan H."/>
            <person name="Manefield M."/>
            <person name="Russell T.L."/>
            <person name="Lee M.J."/>
        </authorList>
    </citation>
    <scope>NUCLEOTIDE SEQUENCE [LARGE SCALE GENOMIC DNA]</scope>
    <source>
        <strain evidence="1 2">DCMF</strain>
    </source>
</reference>
<protein>
    <recommendedName>
        <fullName evidence="3">Hsp20/alpha crystallin family protein</fullName>
    </recommendedName>
</protein>
<accession>A0A3G1KQ85</accession>
<dbReference type="InterPro" id="IPR008978">
    <property type="entry name" value="HSP20-like_chaperone"/>
</dbReference>
<dbReference type="RefSeq" id="WP_214659114.1">
    <property type="nucleotide sequence ID" value="NZ_CP017634.1"/>
</dbReference>
<dbReference type="EMBL" id="CP017634">
    <property type="protein sequence ID" value="ATW24295.1"/>
    <property type="molecule type" value="Genomic_DNA"/>
</dbReference>
<evidence type="ECO:0008006" key="3">
    <source>
        <dbReference type="Google" id="ProtNLM"/>
    </source>
</evidence>
<evidence type="ECO:0000313" key="2">
    <source>
        <dbReference type="Proteomes" id="UP000323521"/>
    </source>
</evidence>
<proteinExistence type="predicted"/>
<dbReference type="CDD" id="cd00298">
    <property type="entry name" value="ACD_sHsps_p23-like"/>
    <property type="match status" value="1"/>
</dbReference>
<dbReference type="Gene3D" id="2.60.40.790">
    <property type="match status" value="1"/>
</dbReference>
<gene>
    <name evidence="1" type="ORF">DCMF_05365</name>
</gene>
<sequence>MRKRMLIKSPDMLKDYLFDIKDFLQEFKTGLSQDGKENSLSVSRQENRALDFLPIEIWETKEKYFIQTYLAVIKDLSDVHISIRDGHTLIFKVRVSPQQPLETCWAVHTEYPNFLQREVVFPHTIIYSGATLQNGVLNIVLEKQIWHFESPVSYDKITDENNTPST</sequence>
<dbReference type="AlphaFoldDB" id="A0A3G1KQ85"/>
<name>A0A3G1KQ85_FORW1</name>
<keyword evidence="2" id="KW-1185">Reference proteome</keyword>
<evidence type="ECO:0000313" key="1">
    <source>
        <dbReference type="EMBL" id="ATW24295.1"/>
    </source>
</evidence>
<dbReference type="SUPFAM" id="SSF49764">
    <property type="entry name" value="HSP20-like chaperones"/>
    <property type="match status" value="1"/>
</dbReference>